<dbReference type="InterPro" id="IPR050552">
    <property type="entry name" value="LacD_aldolase"/>
</dbReference>
<proteinExistence type="inferred from homology"/>
<dbReference type="Pfam" id="PF01791">
    <property type="entry name" value="DeoC"/>
    <property type="match status" value="1"/>
</dbReference>
<dbReference type="GO" id="GO:0019512">
    <property type="term" value="P:lactose catabolic process via tagatose-6-phosphate"/>
    <property type="evidence" value="ECO:0007669"/>
    <property type="project" value="InterPro"/>
</dbReference>
<evidence type="ECO:0000256" key="3">
    <source>
        <dbReference type="ARBA" id="ARBA00008679"/>
    </source>
</evidence>
<dbReference type="SUPFAM" id="SSF51569">
    <property type="entry name" value="Aldolase"/>
    <property type="match status" value="1"/>
</dbReference>
<keyword evidence="6 7" id="KW-0456">Lyase</keyword>
<evidence type="ECO:0000256" key="5">
    <source>
        <dbReference type="ARBA" id="ARBA00022736"/>
    </source>
</evidence>
<dbReference type="GO" id="GO:1902777">
    <property type="term" value="P:6-sulfoquinovose(1-) catabolic process"/>
    <property type="evidence" value="ECO:0007669"/>
    <property type="project" value="TreeGrafter"/>
</dbReference>
<dbReference type="InterPro" id="IPR005927">
    <property type="entry name" value="Tag_1.6-dipho_adolase"/>
</dbReference>
<dbReference type="EC" id="4.1.2.40" evidence="4"/>
<dbReference type="InterPro" id="IPR013785">
    <property type="entry name" value="Aldolase_TIM"/>
</dbReference>
<keyword evidence="5" id="KW-0423">Lactose metabolism</keyword>
<dbReference type="GO" id="GO:0009024">
    <property type="term" value="F:tagatose-6-phosphate kinase activity"/>
    <property type="evidence" value="ECO:0007669"/>
    <property type="project" value="InterPro"/>
</dbReference>
<evidence type="ECO:0000313" key="7">
    <source>
        <dbReference type="EMBL" id="ABI25421.1"/>
    </source>
</evidence>
<dbReference type="AlphaFoldDB" id="Q0I400"/>
<comment type="pathway">
    <text evidence="2">Carbohydrate metabolism; D-tagatose 6-phosphate degradation; D-glyceraldehyde 3-phosphate and glycerone phosphate from D-tagatose 6-phosphate: step 2/2.</text>
</comment>
<dbReference type="KEGG" id="hso:HS_1146"/>
<name>Q0I400_HISS1</name>
<dbReference type="PANTHER" id="PTHR39340">
    <property type="entry name" value="SULFOFRUCTOSEPHOSPHATE ALDOLASE"/>
    <property type="match status" value="1"/>
</dbReference>
<comment type="similarity">
    <text evidence="3">Belongs to the aldolase LacD family.</text>
</comment>
<dbReference type="HAMAP" id="MF_00734">
    <property type="entry name" value="LacD"/>
    <property type="match status" value="1"/>
</dbReference>
<evidence type="ECO:0000256" key="6">
    <source>
        <dbReference type="ARBA" id="ARBA00023239"/>
    </source>
</evidence>
<evidence type="ECO:0000256" key="2">
    <source>
        <dbReference type="ARBA" id="ARBA00005191"/>
    </source>
</evidence>
<evidence type="ECO:0000256" key="1">
    <source>
        <dbReference type="ARBA" id="ARBA00000567"/>
    </source>
</evidence>
<dbReference type="InterPro" id="IPR002915">
    <property type="entry name" value="DeoC/FbaB/LacD_aldolase"/>
</dbReference>
<dbReference type="EMBL" id="CP000436">
    <property type="protein sequence ID" value="ABI25421.1"/>
    <property type="molecule type" value="Genomic_DNA"/>
</dbReference>
<dbReference type="NCBIfam" id="NF009065">
    <property type="entry name" value="PRK12399.1"/>
    <property type="match status" value="1"/>
</dbReference>
<protein>
    <recommendedName>
        <fullName evidence="4">tagatose-bisphosphate aldolase</fullName>
        <ecNumber evidence="4">4.1.2.40</ecNumber>
    </recommendedName>
</protein>
<dbReference type="HOGENOM" id="CLU_058971_0_1_6"/>
<dbReference type="Gene3D" id="3.20.20.70">
    <property type="entry name" value="Aldolase class I"/>
    <property type="match status" value="1"/>
</dbReference>
<dbReference type="eggNOG" id="COG3684">
    <property type="taxonomic scope" value="Bacteria"/>
</dbReference>
<dbReference type="SMART" id="SM01133">
    <property type="entry name" value="DeoC"/>
    <property type="match status" value="1"/>
</dbReference>
<dbReference type="GO" id="GO:0009025">
    <property type="term" value="F:tagatose-bisphosphate aldolase activity"/>
    <property type="evidence" value="ECO:0007669"/>
    <property type="project" value="UniProtKB-EC"/>
</dbReference>
<dbReference type="PANTHER" id="PTHR39340:SF1">
    <property type="entry name" value="SULFOFRUCTOSEPHOSPHATE ALDOLASE"/>
    <property type="match status" value="1"/>
</dbReference>
<accession>Q0I400</accession>
<dbReference type="NCBIfam" id="NF009498">
    <property type="entry name" value="PRK12858.1"/>
    <property type="match status" value="1"/>
</dbReference>
<comment type="catalytic activity">
    <reaction evidence="1">
        <text>D-tagatofuranose 1,6-bisphosphate = D-glyceraldehyde 3-phosphate + dihydroxyacetone phosphate</text>
        <dbReference type="Rhea" id="RHEA:22948"/>
        <dbReference type="ChEBI" id="CHEBI:57642"/>
        <dbReference type="ChEBI" id="CHEBI:58694"/>
        <dbReference type="ChEBI" id="CHEBI:59776"/>
        <dbReference type="EC" id="4.1.2.40"/>
    </reaction>
</comment>
<dbReference type="GO" id="GO:0061595">
    <property type="term" value="F:6-deoxy-6-sulfofructose-1-phosphate aldolase activity"/>
    <property type="evidence" value="ECO:0007669"/>
    <property type="project" value="TreeGrafter"/>
</dbReference>
<dbReference type="GO" id="GO:2001059">
    <property type="term" value="P:D-tagatose 6-phosphate catabolic process"/>
    <property type="evidence" value="ECO:0007669"/>
    <property type="project" value="UniProtKB-UniPathway"/>
</dbReference>
<evidence type="ECO:0000256" key="4">
    <source>
        <dbReference type="ARBA" id="ARBA00012905"/>
    </source>
</evidence>
<dbReference type="UniPathway" id="UPA00704">
    <property type="reaction ID" value="UER00716"/>
</dbReference>
<gene>
    <name evidence="7" type="primary">lacD</name>
    <name evidence="7" type="ordered locus">HS_1146</name>
</gene>
<reference evidence="7" key="1">
    <citation type="submission" date="2006-08" db="EMBL/GenBank/DDBJ databases">
        <title>Complete genome sequence of Haemophilus somnus 129PT.</title>
        <authorList>
            <person name="Copeland A."/>
            <person name="Lucas S."/>
            <person name="Lapidus A."/>
            <person name="Barry K."/>
            <person name="Glavina del Rio T."/>
            <person name="Hammon N."/>
            <person name="Dalin E."/>
            <person name="Tice H."/>
            <person name="Pitluck S."/>
            <person name="Brettin T.S."/>
            <person name="Bruce D."/>
            <person name="Challacombe J.F."/>
            <person name="Chertkov O."/>
            <person name="Detter J.C."/>
            <person name="Gilna P."/>
            <person name="Han S."/>
            <person name="Misra M."/>
            <person name="Tapia R."/>
            <person name="Thayer N.N."/>
            <person name="Xie G."/>
            <person name="Inzana T.J."/>
            <person name="Duncan A.J."/>
            <person name="Siddaramppa S."/>
            <person name="Richardson P."/>
        </authorList>
    </citation>
    <scope>NUCLEOTIDE SEQUENCE</scope>
    <source>
        <strain evidence="7">129PT</strain>
    </source>
</reference>
<sequence>MNESQSKQQRLNKLYGSERVFRALAIDQRGALKRMLGDDISDRQMQEFKSLVSEQLTPYASAILLDPEFGWQAAELKDTNCGLIMAYEKTGYDRTKIGRFPDLIDGISVKQLQEKGADAVKLLLYIDVDEGKEINNVKTAFVERVGSECIAENMPFFLEILTYDSKISDKKEFERLKPRKVIEAMKLFSDKRFNVDVLKVEVPVDMNFVEGFSGQEAIYNQESAATLFKEQSEATHLPFIFLSAGVSPKLFQDTLCFAKQAGSDFNGVLCGRSTWAGSAESFKTGGKEEAIDWLKNDGIKNITELNNVLTKTAKPVF</sequence>
<organism evidence="7">
    <name type="scientific">Histophilus somni (strain 129Pt)</name>
    <name type="common">Haemophilus somnus</name>
    <dbReference type="NCBI Taxonomy" id="205914"/>
    <lineage>
        <taxon>Bacteria</taxon>
        <taxon>Pseudomonadati</taxon>
        <taxon>Pseudomonadota</taxon>
        <taxon>Gammaproteobacteria</taxon>
        <taxon>Pasteurellales</taxon>
        <taxon>Pasteurellaceae</taxon>
        <taxon>Histophilus</taxon>
    </lineage>
</organism>